<protein>
    <submittedName>
        <fullName evidence="1">Venom protein</fullName>
    </submittedName>
</protein>
<organism evidence="1">
    <name type="scientific">Ampulex compressa</name>
    <name type="common">Emerald cockroach wasp</name>
    <dbReference type="NCBI Taxonomy" id="860918"/>
    <lineage>
        <taxon>Eukaryota</taxon>
        <taxon>Metazoa</taxon>
        <taxon>Ecdysozoa</taxon>
        <taxon>Arthropoda</taxon>
        <taxon>Hexapoda</taxon>
        <taxon>Insecta</taxon>
        <taxon>Pterygota</taxon>
        <taxon>Neoptera</taxon>
        <taxon>Endopterygota</taxon>
        <taxon>Hymenoptera</taxon>
        <taxon>Apocrita</taxon>
        <taxon>Aculeata</taxon>
        <taxon>Apoidea</taxon>
        <taxon>Ampulicidae</taxon>
        <taxon>Ampulicini</taxon>
        <taxon>Ampulex</taxon>
    </lineage>
</organism>
<dbReference type="EMBL" id="KY563585">
    <property type="protein sequence ID" value="ARK19994.1"/>
    <property type="molecule type" value="mRNA"/>
</dbReference>
<accession>A0A1W6EW97</accession>
<dbReference type="AlphaFoldDB" id="A0A1W6EW97"/>
<evidence type="ECO:0000313" key="1">
    <source>
        <dbReference type="EMBL" id="ARK19994.1"/>
    </source>
</evidence>
<sequence length="74" mass="8279">MMQIISVNCDRPVLFGNDAKSCALVKCRLSGAEYSLRYCNNAISDCGKARQIRYHTGDKNAEYPNCCSYPICAY</sequence>
<reference evidence="1" key="1">
    <citation type="submission" date="2017-02" db="EMBL/GenBank/DDBJ databases">
        <title>Parasitoid Jewel Wasp Mounts Multi-Pronged Neurochemical Attack to Hijack a Host Brain.</title>
        <authorList>
            <person name="Arvidson R.S."/>
            <person name="Kaiser M."/>
            <person name="Libersat F."/>
            <person name="Adams M.E."/>
        </authorList>
    </citation>
    <scope>NUCLEOTIDE SEQUENCE</scope>
    <source>
        <strain evidence="1">212</strain>
    </source>
</reference>
<proteinExistence type="evidence at transcript level"/>
<name>A0A1W6EW97_AMPCP</name>